<dbReference type="InterPro" id="IPR021144">
    <property type="entry name" value="UPF0597"/>
</dbReference>
<sequence length="436" mass="46469">MTENITLPCALLAWLKREVRPALGCTEPIAIAFAAATAARHAEGNIIEVFGKISKNLYKNADGVRLPNIPGNGVQLAAAIGAVGGDASLALEVLRDIRPEHITLAKRLIDENKVCIQTLDSDALIYVEITVVTDIKRCRVVIEDTHTQITHLSVDGVTDNLAPQASVDHRHSATPPRFSIQEAVDFIQHVAYDDIAFMLEAVQLNSALSAEGQSTPYGLNVNGALRLAGFELFHQTTLKDQIVIDTVAASDARMGGAAMPAMTNFGSGNQGIAATMPVVTLAKHLQRSEEELVRAVTLSHLVAISIHSRYARLSALCAASTAAMGAAAGMAWLLSKDYATIGDAIKNMIGDISGILCDGASATCAMKVSSTTESAVRSVLMARQHWVANRHDGIVHEDVEATIDALCSLAASAMQHTDRQIIQIMSDKTVQKTHSL</sequence>
<protein>
    <recommendedName>
        <fullName evidence="1">UPF0597 protein BHU62_08880</fullName>
    </recommendedName>
</protein>
<proteinExistence type="inferred from homology"/>
<dbReference type="RefSeq" id="WP_073531611.1">
    <property type="nucleotide sequence ID" value="NZ_MJAO01000007.1"/>
</dbReference>
<comment type="similarity">
    <text evidence="1">Belongs to the UPF0597 family.</text>
</comment>
<evidence type="ECO:0000256" key="1">
    <source>
        <dbReference type="HAMAP-Rule" id="MF_01845"/>
    </source>
</evidence>
<dbReference type="Proteomes" id="UP000185770">
    <property type="component" value="Unassembled WGS sequence"/>
</dbReference>
<dbReference type="HAMAP" id="MF_01845">
    <property type="entry name" value="UPF0597"/>
    <property type="match status" value="1"/>
</dbReference>
<organism evidence="3 4">
    <name type="scientific">Serratia marcescens</name>
    <dbReference type="NCBI Taxonomy" id="615"/>
    <lineage>
        <taxon>Bacteria</taxon>
        <taxon>Pseudomonadati</taxon>
        <taxon>Pseudomonadota</taxon>
        <taxon>Gammaproteobacteria</taxon>
        <taxon>Enterobacterales</taxon>
        <taxon>Yersiniaceae</taxon>
        <taxon>Serratia</taxon>
    </lineage>
</organism>
<dbReference type="AlphaFoldDB" id="A0A1Q4P1Z1"/>
<evidence type="ECO:0000313" key="4">
    <source>
        <dbReference type="Proteomes" id="UP000185770"/>
    </source>
</evidence>
<accession>A0A1Q4P1Z1</accession>
<name>A0A1Q4P1Z1_SERMA</name>
<dbReference type="InterPro" id="IPR005130">
    <property type="entry name" value="Ser_deHydtase-like_asu"/>
</dbReference>
<gene>
    <name evidence="3" type="ORF">BHU62_08880</name>
</gene>
<dbReference type="OrthoDB" id="41906at2"/>
<comment type="caution">
    <text evidence="3">The sequence shown here is derived from an EMBL/GenBank/DDBJ whole genome shotgun (WGS) entry which is preliminary data.</text>
</comment>
<dbReference type="PANTHER" id="PTHR30501:SF2">
    <property type="entry name" value="UPF0597 PROTEIN YHAM"/>
    <property type="match status" value="1"/>
</dbReference>
<dbReference type="EMBL" id="MJAO01000007">
    <property type="protein sequence ID" value="OKB67158.1"/>
    <property type="molecule type" value="Genomic_DNA"/>
</dbReference>
<feature type="domain" description="Serine dehydratase-like alpha subunit" evidence="2">
    <location>
        <begin position="153"/>
        <end position="422"/>
    </location>
</feature>
<dbReference type="GO" id="GO:0080146">
    <property type="term" value="F:L-cysteine desulfhydrase activity"/>
    <property type="evidence" value="ECO:0007669"/>
    <property type="project" value="TreeGrafter"/>
</dbReference>
<evidence type="ECO:0000259" key="2">
    <source>
        <dbReference type="Pfam" id="PF03313"/>
    </source>
</evidence>
<evidence type="ECO:0000313" key="3">
    <source>
        <dbReference type="EMBL" id="OKB67158.1"/>
    </source>
</evidence>
<dbReference type="PIRSF" id="PIRSF006054">
    <property type="entry name" value="UCP006054"/>
    <property type="match status" value="1"/>
</dbReference>
<reference evidence="3 4" key="1">
    <citation type="submission" date="2016-09" db="EMBL/GenBank/DDBJ databases">
        <title>Serratia marcescens MSU-97 and epiphytic antimycotic-producing bacteria.</title>
        <authorList>
            <person name="Matilla M.A."/>
        </authorList>
    </citation>
    <scope>NUCLEOTIDE SEQUENCE [LARGE SCALE GENOMIC DNA]</scope>
    <source>
        <strain evidence="3 4">MSU-97</strain>
    </source>
</reference>
<dbReference type="PANTHER" id="PTHR30501">
    <property type="entry name" value="UPF0597 PROTEIN YHAM"/>
    <property type="match status" value="1"/>
</dbReference>
<dbReference type="Pfam" id="PF03313">
    <property type="entry name" value="SDH_alpha"/>
    <property type="match status" value="1"/>
</dbReference>
<dbReference type="GO" id="GO:0019450">
    <property type="term" value="P:L-cysteine catabolic process to pyruvate"/>
    <property type="evidence" value="ECO:0007669"/>
    <property type="project" value="TreeGrafter"/>
</dbReference>